<proteinExistence type="predicted"/>
<evidence type="ECO:0000313" key="1">
    <source>
        <dbReference type="EMBL" id="OWZ22805.1"/>
    </source>
</evidence>
<accession>A0A225WYD0</accession>
<dbReference type="AlphaFoldDB" id="A0A225WYD0"/>
<keyword evidence="2" id="KW-1185">Reference proteome</keyword>
<reference evidence="2" key="1">
    <citation type="submission" date="2017-03" db="EMBL/GenBank/DDBJ databases">
        <title>Phytopthora megakarya and P. palmivora, two closely related causual agents of cacao black pod achieved similar genome size and gene model numbers by different mechanisms.</title>
        <authorList>
            <person name="Ali S."/>
            <person name="Shao J."/>
            <person name="Larry D.J."/>
            <person name="Kronmiller B."/>
            <person name="Shen D."/>
            <person name="Strem M.D."/>
            <person name="Melnick R.L."/>
            <person name="Guiltinan M.J."/>
            <person name="Tyler B.M."/>
            <person name="Meinhardt L.W."/>
            <person name="Bailey B.A."/>
        </authorList>
    </citation>
    <scope>NUCLEOTIDE SEQUENCE [LARGE SCALE GENOMIC DNA]</scope>
    <source>
        <strain evidence="2">zdho120</strain>
    </source>
</reference>
<dbReference type="Proteomes" id="UP000198211">
    <property type="component" value="Unassembled WGS sequence"/>
</dbReference>
<dbReference type="EMBL" id="NBNE01000107">
    <property type="protein sequence ID" value="OWZ22805.1"/>
    <property type="molecule type" value="Genomic_DNA"/>
</dbReference>
<name>A0A225WYD0_9STRA</name>
<organism evidence="1 2">
    <name type="scientific">Phytophthora megakarya</name>
    <dbReference type="NCBI Taxonomy" id="4795"/>
    <lineage>
        <taxon>Eukaryota</taxon>
        <taxon>Sar</taxon>
        <taxon>Stramenopiles</taxon>
        <taxon>Oomycota</taxon>
        <taxon>Peronosporomycetes</taxon>
        <taxon>Peronosporales</taxon>
        <taxon>Peronosporaceae</taxon>
        <taxon>Phytophthora</taxon>
    </lineage>
</organism>
<evidence type="ECO:0000313" key="2">
    <source>
        <dbReference type="Proteomes" id="UP000198211"/>
    </source>
</evidence>
<sequence length="51" mass="6249">MLWEAAYQLVNIGCTWNWCPRLSVISDIWVREDIYKLRDFMALNWWFGIQP</sequence>
<protein>
    <submittedName>
        <fullName evidence="1">Uncharacterized protein</fullName>
    </submittedName>
</protein>
<gene>
    <name evidence="1" type="ORF">PHMEG_0002424</name>
</gene>
<comment type="caution">
    <text evidence="1">The sequence shown here is derived from an EMBL/GenBank/DDBJ whole genome shotgun (WGS) entry which is preliminary data.</text>
</comment>